<gene>
    <name evidence="6" type="ORF">CFN78_23180</name>
</gene>
<dbReference type="InParanoid" id="A0A263D0E0"/>
<dbReference type="InterPro" id="IPR027417">
    <property type="entry name" value="P-loop_NTPase"/>
</dbReference>
<evidence type="ECO:0000256" key="2">
    <source>
        <dbReference type="ARBA" id="ARBA00022741"/>
    </source>
</evidence>
<dbReference type="EMBL" id="NKYE01000017">
    <property type="protein sequence ID" value="OZM70825.1"/>
    <property type="molecule type" value="Genomic_DNA"/>
</dbReference>
<name>A0A263D0E0_9PSEU</name>
<feature type="region of interest" description="Disordered" evidence="4">
    <location>
        <begin position="513"/>
        <end position="554"/>
    </location>
</feature>
<accession>A0A263D0E0</accession>
<dbReference type="InterPro" id="IPR050773">
    <property type="entry name" value="CbxX/CfxQ_RuBisCO_ESX"/>
</dbReference>
<protein>
    <submittedName>
        <fullName evidence="6">ATPase</fullName>
    </submittedName>
</protein>
<dbReference type="Gene3D" id="2.160.20.10">
    <property type="entry name" value="Single-stranded right-handed beta-helix, Pectin lyase-like"/>
    <property type="match status" value="2"/>
</dbReference>
<dbReference type="PANTHER" id="PTHR43392:SF2">
    <property type="entry name" value="AAA-TYPE ATPASE FAMILY PROTEIN _ ANKYRIN REPEAT FAMILY PROTEIN"/>
    <property type="match status" value="1"/>
</dbReference>
<comment type="similarity">
    <text evidence="1">Belongs to the CbxX/CfxQ family.</text>
</comment>
<dbReference type="Proteomes" id="UP000242444">
    <property type="component" value="Unassembled WGS sequence"/>
</dbReference>
<feature type="domain" description="AAA+ ATPase" evidence="5">
    <location>
        <begin position="892"/>
        <end position="1085"/>
    </location>
</feature>
<sequence length="1114" mass="116264">MNRQLLVVATDRPGAYSTIGAALREATDGATISVQAGRYEENLVLSRMVTVTAEEGPGTVEVAAKTGSTVIVDAEAAQFVGLTFGGADPGHAALDIRRGEVALDDCRVAVSAWAALLARGHGCVVLRNCVVTSSQGAGIVVTSPLPSVVEDTEITDVSSSAVVLTDEGSLALRRVVVRRTGGNGICVNGRAWAVVEECEIHEAGKPALVVEQDASAEIRGVTVRDSANVDLYVRSTGDVTVADSDFTGAGMQAAHIADGASPRLTGCRFAEVSRTAVYVTNGASPRFDDCQVADSVVGVVVDGTSTPRFGALRVQGSTRGALIVDGGSRAELGGLRLSVESGQAVLVKAGSTLVLADAVVDAGDGPGLSVSEESTAEITDLRLSGTVARLLTLSGRSRGEVTSALVQGGGVYVDDADLDLRDTEIVDATADGVGVAAGGTARIVRCRVRSARRHGVHLLSGARGEIRGCEVTASAGDGVLLDTEEEAVVADCEITGSGGSAVRRAVEHERLTVTGIDTGGSAATERPGPAPVPQSGPAPEIAEHGDDEEPTMGGAAGTILEGPLADLDTLIGLDDVKREVVGLINLIKMTQRRQEMGLPMPPMSRHLVFAGPPGTGKTTVARLYGAVLAELGILERGHMIEVARADLVGQYIGSTAIKTTEVINKAMGGVLFIDEAYTLASQAGGSGPDFGQEAIDALMKMMEDHRDEIVVIVAGYSDLMVKFLNSNPGLASRFSKTVEFPNYSVDELVTITTNLCRKHYYELTDDAVDSLTDYFERVPKNDTFGNGRVARKLFEAMVSKQASRLAQHPPEKDTELSRLTAQDLAGELVMLDEVAPRSALPDSDTDPVAAVQATIGWRRVSRLQGLDGMADWVGRNLVRQCGQKARGKSPGKLANVVLSGTSGVGRSAVAALYAQAMSELRIIGTGQVHRTVIGTDLCPHWPGQAASLVAKEFEEAIGGVLLLDADGEWSTDSAERRAEAVDALVEGIRRNPAGPVVLLLGEPDSLAALAGLSTDLADCFAEQWQFTDYEVEQLTALAVRHLSRSGHDVPEDVASALHDLLAEGDDRTARGAHRLARRLAAAAASRTLAAADLYALTDAGLRSIARDEGLASVG</sequence>
<evidence type="ECO:0000259" key="5">
    <source>
        <dbReference type="SMART" id="SM00382"/>
    </source>
</evidence>
<dbReference type="SUPFAM" id="SSF52540">
    <property type="entry name" value="P-loop containing nucleoside triphosphate hydrolases"/>
    <property type="match status" value="2"/>
</dbReference>
<evidence type="ECO:0000256" key="3">
    <source>
        <dbReference type="ARBA" id="ARBA00022840"/>
    </source>
</evidence>
<dbReference type="InterPro" id="IPR011050">
    <property type="entry name" value="Pectin_lyase_fold/virulence"/>
</dbReference>
<dbReference type="PANTHER" id="PTHR43392">
    <property type="entry name" value="AAA-TYPE ATPASE FAMILY PROTEIN / ANKYRIN REPEAT FAMILY PROTEIN"/>
    <property type="match status" value="1"/>
</dbReference>
<dbReference type="InterPro" id="IPR003593">
    <property type="entry name" value="AAA+_ATPase"/>
</dbReference>
<evidence type="ECO:0000313" key="6">
    <source>
        <dbReference type="EMBL" id="OZM70825.1"/>
    </source>
</evidence>
<evidence type="ECO:0000256" key="1">
    <source>
        <dbReference type="ARBA" id="ARBA00010378"/>
    </source>
</evidence>
<dbReference type="SUPFAM" id="SSF51126">
    <property type="entry name" value="Pectin lyase-like"/>
    <property type="match status" value="2"/>
</dbReference>
<dbReference type="Pfam" id="PF13229">
    <property type="entry name" value="Beta_helix"/>
    <property type="match status" value="2"/>
</dbReference>
<dbReference type="AlphaFoldDB" id="A0A263D0E0"/>
<proteinExistence type="inferred from homology"/>
<evidence type="ECO:0000256" key="4">
    <source>
        <dbReference type="SAM" id="MobiDB-lite"/>
    </source>
</evidence>
<organism evidence="6 7">
    <name type="scientific">Amycolatopsis antarctica</name>
    <dbReference type="NCBI Taxonomy" id="1854586"/>
    <lineage>
        <taxon>Bacteria</taxon>
        <taxon>Bacillati</taxon>
        <taxon>Actinomycetota</taxon>
        <taxon>Actinomycetes</taxon>
        <taxon>Pseudonocardiales</taxon>
        <taxon>Pseudonocardiaceae</taxon>
        <taxon>Amycolatopsis</taxon>
    </lineage>
</organism>
<evidence type="ECO:0000313" key="7">
    <source>
        <dbReference type="Proteomes" id="UP000242444"/>
    </source>
</evidence>
<feature type="domain" description="AAA+ ATPase" evidence="5">
    <location>
        <begin position="603"/>
        <end position="744"/>
    </location>
</feature>
<dbReference type="SMART" id="SM00382">
    <property type="entry name" value="AAA"/>
    <property type="match status" value="2"/>
</dbReference>
<dbReference type="Gene3D" id="3.40.50.300">
    <property type="entry name" value="P-loop containing nucleotide triphosphate hydrolases"/>
    <property type="match status" value="2"/>
</dbReference>
<keyword evidence="7" id="KW-1185">Reference proteome</keyword>
<dbReference type="GO" id="GO:0016887">
    <property type="term" value="F:ATP hydrolysis activity"/>
    <property type="evidence" value="ECO:0007669"/>
    <property type="project" value="InterPro"/>
</dbReference>
<dbReference type="InterPro" id="IPR000641">
    <property type="entry name" value="CbxX/CfxQ"/>
</dbReference>
<dbReference type="FunFam" id="3.40.50.300:FF:000216">
    <property type="entry name" value="Type VII secretion ATPase EccA"/>
    <property type="match status" value="1"/>
</dbReference>
<dbReference type="InterPro" id="IPR041627">
    <property type="entry name" value="AAA_lid_6"/>
</dbReference>
<keyword evidence="3" id="KW-0067">ATP-binding</keyword>
<dbReference type="Gene3D" id="1.10.8.60">
    <property type="match status" value="1"/>
</dbReference>
<dbReference type="InterPro" id="IPR012334">
    <property type="entry name" value="Pectin_lyas_fold"/>
</dbReference>
<reference evidence="6 7" key="1">
    <citation type="submission" date="2017-07" db="EMBL/GenBank/DDBJ databases">
        <title>Amycolatopsis antarcticus sp. nov., isolated from the surface of an Antarcticus brown macroalga.</title>
        <authorList>
            <person name="Wang J."/>
            <person name="Leiva S."/>
            <person name="Huang J."/>
            <person name="Huang Y."/>
        </authorList>
    </citation>
    <scope>NUCLEOTIDE SEQUENCE [LARGE SCALE GENOMIC DNA]</scope>
    <source>
        <strain evidence="6 7">AU-G6</strain>
    </source>
</reference>
<comment type="caution">
    <text evidence="6">The sequence shown here is derived from an EMBL/GenBank/DDBJ whole genome shotgun (WGS) entry which is preliminary data.</text>
</comment>
<keyword evidence="2" id="KW-0547">Nucleotide-binding</keyword>
<dbReference type="PRINTS" id="PR00819">
    <property type="entry name" value="CBXCFQXSUPER"/>
</dbReference>
<dbReference type="InterPro" id="IPR039448">
    <property type="entry name" value="Beta_helix"/>
</dbReference>
<dbReference type="RefSeq" id="WP_094865008.1">
    <property type="nucleotide sequence ID" value="NZ_NKYE01000017.1"/>
</dbReference>
<dbReference type="InterPro" id="IPR003959">
    <property type="entry name" value="ATPase_AAA_core"/>
</dbReference>
<dbReference type="Pfam" id="PF17866">
    <property type="entry name" value="AAA_lid_6"/>
    <property type="match status" value="1"/>
</dbReference>
<dbReference type="OrthoDB" id="9806903at2"/>
<dbReference type="SMART" id="SM00710">
    <property type="entry name" value="PbH1"/>
    <property type="match status" value="9"/>
</dbReference>
<dbReference type="GO" id="GO:0005524">
    <property type="term" value="F:ATP binding"/>
    <property type="evidence" value="ECO:0007669"/>
    <property type="project" value="UniProtKB-KW"/>
</dbReference>
<dbReference type="Pfam" id="PF00004">
    <property type="entry name" value="AAA"/>
    <property type="match status" value="1"/>
</dbReference>
<dbReference type="CDD" id="cd00009">
    <property type="entry name" value="AAA"/>
    <property type="match status" value="1"/>
</dbReference>
<dbReference type="InterPro" id="IPR006626">
    <property type="entry name" value="PbH1"/>
</dbReference>